<evidence type="ECO:0000313" key="8">
    <source>
        <dbReference type="Proteomes" id="UP000298642"/>
    </source>
</evidence>
<dbReference type="AlphaFoldDB" id="A0A4D7AGR0"/>
<keyword evidence="3" id="KW-0237">DNA synthesis</keyword>
<evidence type="ECO:0000256" key="3">
    <source>
        <dbReference type="ARBA" id="ARBA00022634"/>
    </source>
</evidence>
<dbReference type="Proteomes" id="UP000298642">
    <property type="component" value="Chromosome"/>
</dbReference>
<feature type="domain" description="TSCPD" evidence="6">
    <location>
        <begin position="7"/>
        <end position="80"/>
    </location>
</feature>
<name>A0A4D7AGR0_9FIRM</name>
<dbReference type="InterPro" id="IPR024434">
    <property type="entry name" value="TSCPD_dom"/>
</dbReference>
<dbReference type="Pfam" id="PF12637">
    <property type="entry name" value="TSCPD"/>
    <property type="match status" value="1"/>
</dbReference>
<dbReference type="GO" id="GO:0004748">
    <property type="term" value="F:ribonucleoside-diphosphate reductase activity, thioredoxin disulfide as acceptor"/>
    <property type="evidence" value="ECO:0007669"/>
    <property type="project" value="UniProtKB-EC"/>
</dbReference>
<evidence type="ECO:0000256" key="5">
    <source>
        <dbReference type="ARBA" id="ARBA00047754"/>
    </source>
</evidence>
<dbReference type="RefSeq" id="WP_021750836.1">
    <property type="nucleotide sequence ID" value="NZ_CAUWCU010000011.1"/>
</dbReference>
<evidence type="ECO:0000259" key="6">
    <source>
        <dbReference type="Pfam" id="PF12637"/>
    </source>
</evidence>
<dbReference type="EMBL" id="CP034413">
    <property type="protein sequence ID" value="QCI58774.1"/>
    <property type="molecule type" value="Genomic_DNA"/>
</dbReference>
<comment type="similarity">
    <text evidence="1">Belongs to the ribonucleoside diphosphate reductase class-2 family.</text>
</comment>
<evidence type="ECO:0000256" key="4">
    <source>
        <dbReference type="ARBA" id="ARBA00022741"/>
    </source>
</evidence>
<reference evidence="8" key="1">
    <citation type="submission" date="2018-12" db="EMBL/GenBank/DDBJ databases">
        <title>Dusodibacter welbiota gen. nov., sp. nov., isolated from human faeces and emended description of the Oscillibacter genus.</title>
        <authorList>
            <person name="Le Roy T."/>
            <person name="Van der Smissen P."/>
            <person name="Delzenne N."/>
            <person name="Muccioli G."/>
            <person name="Collet J.F."/>
            <person name="Cani P.D."/>
        </authorList>
    </citation>
    <scope>NUCLEOTIDE SEQUENCE [LARGE SCALE GENOMIC DNA]</scope>
    <source>
        <strain evidence="8">J115</strain>
    </source>
</reference>
<dbReference type="InterPro" id="IPR023806">
    <property type="entry name" value="CHP03905"/>
</dbReference>
<organism evidence="7 8">
    <name type="scientific">Dysosmobacter welbionis</name>
    <dbReference type="NCBI Taxonomy" id="2093857"/>
    <lineage>
        <taxon>Bacteria</taxon>
        <taxon>Bacillati</taxon>
        <taxon>Bacillota</taxon>
        <taxon>Clostridia</taxon>
        <taxon>Eubacteriales</taxon>
        <taxon>Oscillospiraceae</taxon>
        <taxon>Dysosmobacter</taxon>
    </lineage>
</organism>
<accession>A0A4D7AGR0</accession>
<dbReference type="EC" id="1.17.4.1" evidence="2"/>
<comment type="catalytic activity">
    <reaction evidence="5">
        <text>a 2'-deoxyribonucleoside 5'-diphosphate + [thioredoxin]-disulfide + H2O = a ribonucleoside 5'-diphosphate + [thioredoxin]-dithiol</text>
        <dbReference type="Rhea" id="RHEA:23252"/>
        <dbReference type="Rhea" id="RHEA-COMP:10698"/>
        <dbReference type="Rhea" id="RHEA-COMP:10700"/>
        <dbReference type="ChEBI" id="CHEBI:15377"/>
        <dbReference type="ChEBI" id="CHEBI:29950"/>
        <dbReference type="ChEBI" id="CHEBI:50058"/>
        <dbReference type="ChEBI" id="CHEBI:57930"/>
        <dbReference type="ChEBI" id="CHEBI:73316"/>
        <dbReference type="EC" id="1.17.4.1"/>
    </reaction>
</comment>
<dbReference type="GO" id="GO:0071897">
    <property type="term" value="P:DNA biosynthetic process"/>
    <property type="evidence" value="ECO:0007669"/>
    <property type="project" value="UniProtKB-KW"/>
</dbReference>
<proteinExistence type="inferred from homology"/>
<dbReference type="NCBIfam" id="TIGR03905">
    <property type="entry name" value="TIGR03905_4_Cys"/>
    <property type="match status" value="1"/>
</dbReference>
<gene>
    <name evidence="7" type="ORF">EIO64_05695</name>
</gene>
<evidence type="ECO:0000313" key="7">
    <source>
        <dbReference type="EMBL" id="QCI58774.1"/>
    </source>
</evidence>
<keyword evidence="8" id="KW-1185">Reference proteome</keyword>
<dbReference type="GeneID" id="89521873"/>
<dbReference type="KEGG" id="obj:EIO64_05695"/>
<protein>
    <recommendedName>
        <fullName evidence="2">ribonucleoside-diphosphate reductase</fullName>
        <ecNumber evidence="2">1.17.4.1</ecNumber>
    </recommendedName>
</protein>
<sequence>MTYTFRPRGVCSQEMRVEVDDAGIIQKMEVLGGCSGNLQGISALVVGMPAQEAIHRLKGIRCGAKSTSCPDQFACGLESALAKQK</sequence>
<evidence type="ECO:0000256" key="2">
    <source>
        <dbReference type="ARBA" id="ARBA00012274"/>
    </source>
</evidence>
<keyword evidence="4" id="KW-0547">Nucleotide-binding</keyword>
<dbReference type="GO" id="GO:0000166">
    <property type="term" value="F:nucleotide binding"/>
    <property type="evidence" value="ECO:0007669"/>
    <property type="project" value="UniProtKB-KW"/>
</dbReference>
<evidence type="ECO:0000256" key="1">
    <source>
        <dbReference type="ARBA" id="ARBA00007405"/>
    </source>
</evidence>